<dbReference type="PANTHER" id="PTHR11592:SF78">
    <property type="entry name" value="GLUTATHIONE PEROXIDASE"/>
    <property type="match status" value="1"/>
</dbReference>
<dbReference type="SUPFAM" id="SSF52833">
    <property type="entry name" value="Thioredoxin-like"/>
    <property type="match status" value="1"/>
</dbReference>
<organism evidence="6 7">
    <name type="scientific">Acholeplasma hippikon</name>
    <dbReference type="NCBI Taxonomy" id="264636"/>
    <lineage>
        <taxon>Bacteria</taxon>
        <taxon>Bacillati</taxon>
        <taxon>Mycoplasmatota</taxon>
        <taxon>Mollicutes</taxon>
        <taxon>Acholeplasmatales</taxon>
        <taxon>Acholeplasmataceae</taxon>
        <taxon>Acholeplasma</taxon>
    </lineage>
</organism>
<evidence type="ECO:0000313" key="7">
    <source>
        <dbReference type="Proteomes" id="UP000290909"/>
    </source>
</evidence>
<dbReference type="KEGG" id="ahk:NCTC10172_00091"/>
<dbReference type="PANTHER" id="PTHR11592">
    <property type="entry name" value="GLUTATHIONE PEROXIDASE"/>
    <property type="match status" value="1"/>
</dbReference>
<name>A0A449BI18_9MOLU</name>
<keyword evidence="3 5" id="KW-0560">Oxidoreductase</keyword>
<dbReference type="Pfam" id="PF00255">
    <property type="entry name" value="GSHPx"/>
    <property type="match status" value="1"/>
</dbReference>
<evidence type="ECO:0000256" key="5">
    <source>
        <dbReference type="RuleBase" id="RU000499"/>
    </source>
</evidence>
<comment type="similarity">
    <text evidence="1 5">Belongs to the glutathione peroxidase family.</text>
</comment>
<keyword evidence="7" id="KW-1185">Reference proteome</keyword>
<feature type="active site" evidence="4">
    <location>
        <position position="35"/>
    </location>
</feature>
<evidence type="ECO:0000256" key="4">
    <source>
        <dbReference type="PIRSR" id="PIRSR000303-1"/>
    </source>
</evidence>
<keyword evidence="2 5" id="KW-0575">Peroxidase</keyword>
<dbReference type="Proteomes" id="UP000290909">
    <property type="component" value="Chromosome"/>
</dbReference>
<evidence type="ECO:0000256" key="2">
    <source>
        <dbReference type="ARBA" id="ARBA00022559"/>
    </source>
</evidence>
<evidence type="ECO:0000256" key="1">
    <source>
        <dbReference type="ARBA" id="ARBA00006926"/>
    </source>
</evidence>
<dbReference type="CDD" id="cd00340">
    <property type="entry name" value="GSH_Peroxidase"/>
    <property type="match status" value="1"/>
</dbReference>
<gene>
    <name evidence="6" type="primary">bsaA_1</name>
    <name evidence="6" type="ORF">NCTC10172_00091</name>
</gene>
<dbReference type="GO" id="GO:0034599">
    <property type="term" value="P:cellular response to oxidative stress"/>
    <property type="evidence" value="ECO:0007669"/>
    <property type="project" value="TreeGrafter"/>
</dbReference>
<dbReference type="RefSeq" id="WP_035368919.1">
    <property type="nucleotide sequence ID" value="NZ_LR215050.1"/>
</dbReference>
<dbReference type="AlphaFoldDB" id="A0A449BI18"/>
<reference evidence="6 7" key="1">
    <citation type="submission" date="2019-01" db="EMBL/GenBank/DDBJ databases">
        <authorList>
            <consortium name="Pathogen Informatics"/>
        </authorList>
    </citation>
    <scope>NUCLEOTIDE SEQUENCE [LARGE SCALE GENOMIC DNA]</scope>
    <source>
        <strain evidence="6 7">NCTC10172</strain>
    </source>
</reference>
<dbReference type="STRING" id="1408416.GCA_000702765_00646"/>
<accession>A0A449BI18</accession>
<protein>
    <recommendedName>
        <fullName evidence="5">Glutathione peroxidase</fullName>
    </recommendedName>
</protein>
<proteinExistence type="inferred from homology"/>
<dbReference type="PIRSF" id="PIRSF000303">
    <property type="entry name" value="Glutathion_perox"/>
    <property type="match status" value="1"/>
</dbReference>
<dbReference type="GO" id="GO:0004601">
    <property type="term" value="F:peroxidase activity"/>
    <property type="evidence" value="ECO:0007669"/>
    <property type="project" value="UniProtKB-KW"/>
</dbReference>
<dbReference type="EMBL" id="LR215050">
    <property type="protein sequence ID" value="VEU82085.1"/>
    <property type="molecule type" value="Genomic_DNA"/>
</dbReference>
<dbReference type="PROSITE" id="PS51355">
    <property type="entry name" value="GLUTATHIONE_PEROXID_3"/>
    <property type="match status" value="1"/>
</dbReference>
<evidence type="ECO:0000256" key="3">
    <source>
        <dbReference type="ARBA" id="ARBA00023002"/>
    </source>
</evidence>
<evidence type="ECO:0000313" key="6">
    <source>
        <dbReference type="EMBL" id="VEU82085.1"/>
    </source>
</evidence>
<dbReference type="FunFam" id="3.40.30.10:FF:000010">
    <property type="entry name" value="Glutathione peroxidase"/>
    <property type="match status" value="1"/>
</dbReference>
<dbReference type="Gene3D" id="3.40.30.10">
    <property type="entry name" value="Glutaredoxin"/>
    <property type="match status" value="1"/>
</dbReference>
<dbReference type="InterPro" id="IPR036249">
    <property type="entry name" value="Thioredoxin-like_sf"/>
</dbReference>
<sequence>MSIYQIRVEDIDNKVVMLDEYKGKVLLIVNTSTSCYLTPQYEGLQSLYDKYNRRGFEVLDFPTTEFEKDSPKTIEDINKFCVDHYETTFRRFQKVRVNGDDESILYTYLKRHQKGLFNKHIKWNFTKFLVDQHGKVIKRYGPLVKPERIALDIEKLLSGK</sequence>
<dbReference type="PRINTS" id="PR01011">
    <property type="entry name" value="GLUTPROXDASE"/>
</dbReference>
<dbReference type="PROSITE" id="PS51257">
    <property type="entry name" value="PROKAR_LIPOPROTEIN"/>
    <property type="match status" value="1"/>
</dbReference>
<dbReference type="InterPro" id="IPR000889">
    <property type="entry name" value="Glutathione_peroxidase"/>
</dbReference>